<dbReference type="EMBL" id="QUTD01002099">
    <property type="protein sequence ID" value="RHY76758.1"/>
    <property type="molecule type" value="Genomic_DNA"/>
</dbReference>
<evidence type="ECO:0000313" key="4">
    <source>
        <dbReference type="Proteomes" id="UP000266643"/>
    </source>
</evidence>
<evidence type="ECO:0000313" key="2">
    <source>
        <dbReference type="EMBL" id="RHY76758.1"/>
    </source>
</evidence>
<dbReference type="Proteomes" id="UP000265716">
    <property type="component" value="Unassembled WGS sequence"/>
</dbReference>
<evidence type="ECO:0000313" key="1">
    <source>
        <dbReference type="EMBL" id="RHY76192.1"/>
    </source>
</evidence>
<dbReference type="EMBL" id="QUTC01001684">
    <property type="protein sequence ID" value="RHY76192.1"/>
    <property type="molecule type" value="Genomic_DNA"/>
</dbReference>
<sequence>MQSTLRIPKRNYNIAIKQEVLRLLAFTVDYKVAELMNIPRRTIRTCVEQKVDILAYLGNKKRKKIKPGVMAPFKRYLHDERLTEEMVDGEDGDDIDTPTAALKYLVMIKRATLLGTVWPPMRSAGSR</sequence>
<gene>
    <name evidence="2" type="ORF">DYB30_013703</name>
    <name evidence="1" type="ORF">DYB38_013909</name>
</gene>
<accession>A0A397ECD1</accession>
<evidence type="ECO:0008006" key="5">
    <source>
        <dbReference type="Google" id="ProtNLM"/>
    </source>
</evidence>
<reference evidence="3 4" key="1">
    <citation type="submission" date="2018-08" db="EMBL/GenBank/DDBJ databases">
        <title>Aphanomyces genome sequencing and annotation.</title>
        <authorList>
            <person name="Minardi D."/>
            <person name="Oidtmann B."/>
            <person name="Van Der Giezen M."/>
            <person name="Studholme D.J."/>
        </authorList>
    </citation>
    <scope>NUCLEOTIDE SEQUENCE [LARGE SCALE GENOMIC DNA]</scope>
    <source>
        <strain evidence="2 4">D2</strain>
        <strain evidence="1 3">SA</strain>
    </source>
</reference>
<proteinExistence type="predicted"/>
<name>A0A397ECD1_APHAT</name>
<comment type="caution">
    <text evidence="1">The sequence shown here is derived from an EMBL/GenBank/DDBJ whole genome shotgun (WGS) entry which is preliminary data.</text>
</comment>
<evidence type="ECO:0000313" key="3">
    <source>
        <dbReference type="Proteomes" id="UP000265716"/>
    </source>
</evidence>
<organism evidence="1 3">
    <name type="scientific">Aphanomyces astaci</name>
    <name type="common">Crayfish plague agent</name>
    <dbReference type="NCBI Taxonomy" id="112090"/>
    <lineage>
        <taxon>Eukaryota</taxon>
        <taxon>Sar</taxon>
        <taxon>Stramenopiles</taxon>
        <taxon>Oomycota</taxon>
        <taxon>Saprolegniomycetes</taxon>
        <taxon>Saprolegniales</taxon>
        <taxon>Verrucalvaceae</taxon>
        <taxon>Aphanomyces</taxon>
    </lineage>
</organism>
<dbReference type="Proteomes" id="UP000266643">
    <property type="component" value="Unassembled WGS sequence"/>
</dbReference>
<dbReference type="AlphaFoldDB" id="A0A397ECD1"/>
<protein>
    <recommendedName>
        <fullName evidence="5">HTH psq-type domain-containing protein</fullName>
    </recommendedName>
</protein>